<evidence type="ECO:0000256" key="1">
    <source>
        <dbReference type="ARBA" id="ARBA00004613"/>
    </source>
</evidence>
<dbReference type="SUPFAM" id="SSF56496">
    <property type="entry name" value="Fibrinogen C-terminal domain-like"/>
    <property type="match status" value="1"/>
</dbReference>
<evidence type="ECO:0000256" key="2">
    <source>
        <dbReference type="ARBA" id="ARBA00022525"/>
    </source>
</evidence>
<dbReference type="PANTHER" id="PTHR19143:SF433">
    <property type="entry name" value="FICOLIN-2"/>
    <property type="match status" value="1"/>
</dbReference>
<sequence>MPGARGDKGEQGAPGAKGQQELNKIHCEQGKNELRVDLTDFNNQHTFAKYAAFHISGETDQYKLTLGKFVGGTAGDSLSIHNNMPFSTQDSPQKNTCAKIYKGAWWYNDCHHSNLNGIYWLGAHKSFADGVNWFTGKGLNYSYKRSEMKFRPLA</sequence>
<gene>
    <name evidence="15" type="ORF">JD844_005093</name>
</gene>
<keyword evidence="12" id="KW-0325">Glycoprotein</keyword>
<dbReference type="PROSITE" id="PS00514">
    <property type="entry name" value="FIBRINOGEN_C_1"/>
    <property type="match status" value="1"/>
</dbReference>
<dbReference type="PANTHER" id="PTHR19143">
    <property type="entry name" value="FIBRINOGEN/TENASCIN/ANGIOPOEITIN"/>
    <property type="match status" value="1"/>
</dbReference>
<evidence type="ECO:0000256" key="8">
    <source>
        <dbReference type="ARBA" id="ARBA00022837"/>
    </source>
</evidence>
<keyword evidence="9" id="KW-0391">Immunity</keyword>
<evidence type="ECO:0000256" key="7">
    <source>
        <dbReference type="ARBA" id="ARBA00022737"/>
    </source>
</evidence>
<dbReference type="Pfam" id="PF00147">
    <property type="entry name" value="Fibrinogen_C"/>
    <property type="match status" value="1"/>
</dbReference>
<evidence type="ECO:0000256" key="9">
    <source>
        <dbReference type="ARBA" id="ARBA00022859"/>
    </source>
</evidence>
<evidence type="ECO:0000313" key="16">
    <source>
        <dbReference type="Proteomes" id="UP000826234"/>
    </source>
</evidence>
<dbReference type="Proteomes" id="UP000826234">
    <property type="component" value="Unassembled WGS sequence"/>
</dbReference>
<dbReference type="InterPro" id="IPR050373">
    <property type="entry name" value="Fibrinogen_C-term_domain"/>
</dbReference>
<proteinExistence type="predicted"/>
<evidence type="ECO:0000256" key="13">
    <source>
        <dbReference type="SAM" id="MobiDB-lite"/>
    </source>
</evidence>
<dbReference type="InterPro" id="IPR002181">
    <property type="entry name" value="Fibrinogen_a/b/g_C_dom"/>
</dbReference>
<keyword evidence="11" id="KW-1015">Disulfide bond</keyword>
<keyword evidence="5" id="KW-0732">Signal</keyword>
<keyword evidence="7" id="KW-0677">Repeat</keyword>
<keyword evidence="10" id="KW-0176">Collagen</keyword>
<keyword evidence="3" id="KW-0399">Innate immunity</keyword>
<evidence type="ECO:0000256" key="3">
    <source>
        <dbReference type="ARBA" id="ARBA00022588"/>
    </source>
</evidence>
<keyword evidence="6" id="KW-0430">Lectin</keyword>
<protein>
    <recommendedName>
        <fullName evidence="14">Fibrinogen C-terminal domain-containing protein</fullName>
    </recommendedName>
</protein>
<evidence type="ECO:0000259" key="14">
    <source>
        <dbReference type="PROSITE" id="PS51406"/>
    </source>
</evidence>
<dbReference type="EMBL" id="JAIPUX010005291">
    <property type="protein sequence ID" value="KAH0615632.1"/>
    <property type="molecule type" value="Genomic_DNA"/>
</dbReference>
<feature type="domain" description="Fibrinogen C-terminal" evidence="14">
    <location>
        <begin position="29"/>
        <end position="154"/>
    </location>
</feature>
<keyword evidence="16" id="KW-1185">Reference proteome</keyword>
<keyword evidence="8" id="KW-0106">Calcium</keyword>
<evidence type="ECO:0000256" key="4">
    <source>
        <dbReference type="ARBA" id="ARBA00022723"/>
    </source>
</evidence>
<dbReference type="InterPro" id="IPR020837">
    <property type="entry name" value="Fibrinogen_CS"/>
</dbReference>
<evidence type="ECO:0000256" key="6">
    <source>
        <dbReference type="ARBA" id="ARBA00022734"/>
    </source>
</evidence>
<name>A0ABQ7SEB5_PHRPL</name>
<evidence type="ECO:0000313" key="15">
    <source>
        <dbReference type="EMBL" id="KAH0615632.1"/>
    </source>
</evidence>
<keyword evidence="2" id="KW-0964">Secreted</keyword>
<keyword evidence="4" id="KW-0479">Metal-binding</keyword>
<evidence type="ECO:0000256" key="10">
    <source>
        <dbReference type="ARBA" id="ARBA00023119"/>
    </source>
</evidence>
<accession>A0ABQ7SEB5</accession>
<evidence type="ECO:0000256" key="12">
    <source>
        <dbReference type="ARBA" id="ARBA00023180"/>
    </source>
</evidence>
<dbReference type="InterPro" id="IPR014716">
    <property type="entry name" value="Fibrinogen_a/b/g_C_1"/>
</dbReference>
<dbReference type="InterPro" id="IPR036056">
    <property type="entry name" value="Fibrinogen-like_C"/>
</dbReference>
<evidence type="ECO:0000256" key="11">
    <source>
        <dbReference type="ARBA" id="ARBA00023157"/>
    </source>
</evidence>
<dbReference type="SMART" id="SM00186">
    <property type="entry name" value="FBG"/>
    <property type="match status" value="1"/>
</dbReference>
<reference evidence="15 16" key="1">
    <citation type="journal article" date="2022" name="Gigascience">
        <title>A chromosome-level genome assembly and annotation of the desert horned lizard, Phrynosoma platyrhinos, provides insight into chromosomal rearrangements among reptiles.</title>
        <authorList>
            <person name="Koochekian N."/>
            <person name="Ascanio A."/>
            <person name="Farleigh K."/>
            <person name="Card D.C."/>
            <person name="Schield D.R."/>
            <person name="Castoe T.A."/>
            <person name="Jezkova T."/>
        </authorList>
    </citation>
    <scope>NUCLEOTIDE SEQUENCE [LARGE SCALE GENOMIC DNA]</scope>
    <source>
        <strain evidence="15">NK-2021</strain>
    </source>
</reference>
<feature type="region of interest" description="Disordered" evidence="13">
    <location>
        <begin position="1"/>
        <end position="21"/>
    </location>
</feature>
<comment type="caution">
    <text evidence="15">The sequence shown here is derived from an EMBL/GenBank/DDBJ whole genome shotgun (WGS) entry which is preliminary data.</text>
</comment>
<dbReference type="Gene3D" id="3.90.215.10">
    <property type="entry name" value="Gamma Fibrinogen, chain A, domain 1"/>
    <property type="match status" value="1"/>
</dbReference>
<evidence type="ECO:0000256" key="5">
    <source>
        <dbReference type="ARBA" id="ARBA00022729"/>
    </source>
</evidence>
<feature type="compositionally biased region" description="Basic and acidic residues" evidence="13">
    <location>
        <begin position="1"/>
        <end position="10"/>
    </location>
</feature>
<dbReference type="PROSITE" id="PS51406">
    <property type="entry name" value="FIBRINOGEN_C_2"/>
    <property type="match status" value="1"/>
</dbReference>
<organism evidence="15 16">
    <name type="scientific">Phrynosoma platyrhinos</name>
    <name type="common">Desert horned lizard</name>
    <dbReference type="NCBI Taxonomy" id="52577"/>
    <lineage>
        <taxon>Eukaryota</taxon>
        <taxon>Metazoa</taxon>
        <taxon>Chordata</taxon>
        <taxon>Craniata</taxon>
        <taxon>Vertebrata</taxon>
        <taxon>Euteleostomi</taxon>
        <taxon>Lepidosauria</taxon>
        <taxon>Squamata</taxon>
        <taxon>Bifurcata</taxon>
        <taxon>Unidentata</taxon>
        <taxon>Episquamata</taxon>
        <taxon>Toxicofera</taxon>
        <taxon>Iguania</taxon>
        <taxon>Phrynosomatidae</taxon>
        <taxon>Phrynosomatinae</taxon>
        <taxon>Phrynosoma</taxon>
    </lineage>
</organism>
<comment type="subcellular location">
    <subcellularLocation>
        <location evidence="1">Secreted</location>
    </subcellularLocation>
</comment>